<dbReference type="PANTHER" id="PTHR37302">
    <property type="entry name" value="SLR1116 PROTEIN"/>
    <property type="match status" value="1"/>
</dbReference>
<comment type="similarity">
    <text evidence="1">Belongs to the DinB family.</text>
</comment>
<dbReference type="AlphaFoldDB" id="A0A3D8WVW2"/>
<feature type="binding site" evidence="3">
    <location>
        <position position="44"/>
    </location>
    <ligand>
        <name>a divalent metal cation</name>
        <dbReference type="ChEBI" id="CHEBI:60240"/>
    </ligand>
</feature>
<feature type="binding site" evidence="3">
    <location>
        <position position="130"/>
    </location>
    <ligand>
        <name>a divalent metal cation</name>
        <dbReference type="ChEBI" id="CHEBI:60240"/>
    </ligand>
</feature>
<gene>
    <name evidence="4" type="ORF">C3744_25215</name>
</gene>
<sequence length="162" mass="19366">MQTMFHYNWLVREEWYQWCENIPLEELLRKRTGGVGGILHTLFHIVDVEWSWVRVLQGKDDFQESFEEYQSFEKVRQLDKNFQFEVREFVRSWNAEKENNILYDPQPEGSIVTDTWGEVMRHMIAHEIHHIGQLSVWAREIGKKPVSANLIGKELSHTLPKI</sequence>
<dbReference type="EMBL" id="PQWM01000039">
    <property type="protein sequence ID" value="RDZ08940.1"/>
    <property type="molecule type" value="Genomic_DNA"/>
</dbReference>
<dbReference type="Proteomes" id="UP000256519">
    <property type="component" value="Unassembled WGS sequence"/>
</dbReference>
<evidence type="ECO:0000256" key="1">
    <source>
        <dbReference type="ARBA" id="ARBA00008635"/>
    </source>
</evidence>
<accession>A0A3D8WVW2</accession>
<evidence type="ECO:0000313" key="5">
    <source>
        <dbReference type="Proteomes" id="UP000256519"/>
    </source>
</evidence>
<evidence type="ECO:0000256" key="3">
    <source>
        <dbReference type="PIRSR" id="PIRSR607837-1"/>
    </source>
</evidence>
<feature type="binding site" evidence="3">
    <location>
        <position position="126"/>
    </location>
    <ligand>
        <name>a divalent metal cation</name>
        <dbReference type="ChEBI" id="CHEBI:60240"/>
    </ligand>
</feature>
<protein>
    <submittedName>
        <fullName evidence="4">Damage-inducible protein DinB</fullName>
    </submittedName>
</protein>
<dbReference type="Gene3D" id="1.20.120.450">
    <property type="entry name" value="dinb family like domain"/>
    <property type="match status" value="1"/>
</dbReference>
<dbReference type="InterPro" id="IPR007837">
    <property type="entry name" value="DinB"/>
</dbReference>
<dbReference type="RefSeq" id="WP_116077753.1">
    <property type="nucleotide sequence ID" value="NZ_CP187632.1"/>
</dbReference>
<dbReference type="GO" id="GO:0046872">
    <property type="term" value="F:metal ion binding"/>
    <property type="evidence" value="ECO:0007669"/>
    <property type="project" value="UniProtKB-KW"/>
</dbReference>
<evidence type="ECO:0000256" key="2">
    <source>
        <dbReference type="ARBA" id="ARBA00022723"/>
    </source>
</evidence>
<reference evidence="4 5" key="1">
    <citation type="journal article" date="2018" name="Appl. Environ. Microbiol.">
        <title>Antimicrobial susceptibility testing and tentative epidemiological cut-off values of five Bacillus species relevant for use as animal feed additives or for plant protection.</title>
        <authorList>
            <person name="Agerso Y."/>
            <person name="Stuer-Lauridsen B."/>
            <person name="Bjerre K."/>
            <person name="Jensen M.G."/>
            <person name="Johansen E."/>
            <person name="Bennedsen M."/>
            <person name="Brockmann E."/>
            <person name="Nielsen B."/>
        </authorList>
    </citation>
    <scope>NUCLEOTIDE SEQUENCE [LARGE SCALE GENOMIC DNA]</scope>
    <source>
        <strain evidence="4 5">CHCC20162</strain>
    </source>
</reference>
<organism evidence="4 5">
    <name type="scientific">Priestia megaterium</name>
    <name type="common">Bacillus megaterium</name>
    <dbReference type="NCBI Taxonomy" id="1404"/>
    <lineage>
        <taxon>Bacteria</taxon>
        <taxon>Bacillati</taxon>
        <taxon>Bacillota</taxon>
        <taxon>Bacilli</taxon>
        <taxon>Bacillales</taxon>
        <taxon>Bacillaceae</taxon>
        <taxon>Priestia</taxon>
    </lineage>
</organism>
<dbReference type="SUPFAM" id="SSF109854">
    <property type="entry name" value="DinB/YfiT-like putative metalloenzymes"/>
    <property type="match status" value="1"/>
</dbReference>
<evidence type="ECO:0000313" key="4">
    <source>
        <dbReference type="EMBL" id="RDZ08940.1"/>
    </source>
</evidence>
<dbReference type="Pfam" id="PF05163">
    <property type="entry name" value="DinB"/>
    <property type="match status" value="1"/>
</dbReference>
<name>A0A3D8WVW2_PRIMG</name>
<dbReference type="InterPro" id="IPR034660">
    <property type="entry name" value="DinB/YfiT-like"/>
</dbReference>
<proteinExistence type="inferred from homology"/>
<dbReference type="PANTHER" id="PTHR37302:SF3">
    <property type="entry name" value="DAMAGE-INDUCIBLE PROTEIN DINB"/>
    <property type="match status" value="1"/>
</dbReference>
<keyword evidence="2 3" id="KW-0479">Metal-binding</keyword>
<comment type="caution">
    <text evidence="4">The sequence shown here is derived from an EMBL/GenBank/DDBJ whole genome shotgun (WGS) entry which is preliminary data.</text>
</comment>